<evidence type="ECO:0000313" key="10">
    <source>
        <dbReference type="Proteomes" id="UP001249851"/>
    </source>
</evidence>
<name>A0AAD9QTR1_ACRCE</name>
<dbReference type="PANTHER" id="PTHR23302">
    <property type="entry name" value="TRANSMEMBRANE CHANNEL-RELATED"/>
    <property type="match status" value="1"/>
</dbReference>
<feature type="transmembrane region" description="Helical" evidence="7">
    <location>
        <begin position="296"/>
        <end position="317"/>
    </location>
</feature>
<keyword evidence="10" id="KW-1185">Reference proteome</keyword>
<feature type="domain" description="TMC" evidence="8">
    <location>
        <begin position="523"/>
        <end position="639"/>
    </location>
</feature>
<dbReference type="InterPro" id="IPR038900">
    <property type="entry name" value="TMC"/>
</dbReference>
<keyword evidence="4 7" id="KW-1133">Transmembrane helix</keyword>
<feature type="compositionally biased region" description="Polar residues" evidence="6">
    <location>
        <begin position="1"/>
        <end position="38"/>
    </location>
</feature>
<evidence type="ECO:0000313" key="9">
    <source>
        <dbReference type="EMBL" id="KAK2567249.1"/>
    </source>
</evidence>
<feature type="transmembrane region" description="Helical" evidence="7">
    <location>
        <begin position="460"/>
        <end position="483"/>
    </location>
</feature>
<evidence type="ECO:0000256" key="4">
    <source>
        <dbReference type="ARBA" id="ARBA00022989"/>
    </source>
</evidence>
<dbReference type="AlphaFoldDB" id="A0AAD9QTR1"/>
<gene>
    <name evidence="9" type="ORF">P5673_009062</name>
</gene>
<feature type="compositionally biased region" description="Basic and acidic residues" evidence="6">
    <location>
        <begin position="86"/>
        <end position="105"/>
    </location>
</feature>
<dbReference type="Proteomes" id="UP001249851">
    <property type="component" value="Unassembled WGS sequence"/>
</dbReference>
<feature type="region of interest" description="Disordered" evidence="6">
    <location>
        <begin position="1"/>
        <end position="116"/>
    </location>
</feature>
<feature type="transmembrane region" description="Helical" evidence="7">
    <location>
        <begin position="384"/>
        <end position="409"/>
    </location>
</feature>
<feature type="transmembrane region" description="Helical" evidence="7">
    <location>
        <begin position="205"/>
        <end position="237"/>
    </location>
</feature>
<feature type="transmembrane region" description="Helical" evidence="7">
    <location>
        <begin position="641"/>
        <end position="663"/>
    </location>
</feature>
<comment type="subcellular location">
    <subcellularLocation>
        <location evidence="1">Membrane</location>
        <topology evidence="1">Multi-pass membrane protein</topology>
    </subcellularLocation>
</comment>
<sequence>MQNKMKCSGQKQEVPPSTMQKNKTMFANETKSSSNTVDQLGMEEINAISDKSEMQTKESDSTGELSVTIKKETASSPLRKRSPGNLKRDKDLDEVDKNHEKRVLLESDSPNKTPTEEVFSDVFENIQMQLDMIEGLRGKSWTMEQKLEILRDAKSYVDAHSSDLNRLQHFKESRIRFFRQLKRQFQNFIVFFIPWEKRIKNIQGYFGAGIGSFFLFLRSLVWMNFVLLTFITIFIVVPQLMSPSTAFRIPESEKSTAQRLTAVLDAKGYLEYSFLFYGYYGNELIQVGVVTYPLPLAYFVVFMGTYLFSIIIVLRAITHEQRMVKSSGQGDQYPFGWRVFSAWDFLITERETAENKLASLTTAIKEQILEAVEQGKTTNKKLLIVLRVCANVLVLGVLSASAYLIYLVVKRSDDREKEGRAPTVLEQYEISLAITGMNAVCPVFFKLIAMMEQYHPRTALYWELTRIMFLYLGNMYVLVISLLNKINQSKAKSSSVPSLDNVVNQTLTNVPTGAVNTTVGSLCWETAVGQELFKLTIIDLVALVFSVINGDLIVSLVVRFLNCFQGRLLDLEAILGYPEFKLAENVLQLINSQGLIWMGLVFSPGLIMLNLLKLVIIMYLRSWAVMVTNVPPKRIFKASHQFYLILLLVMLFLCILAVGYAAVQIEPSQFCGPFRGKPNMYTVLTESIDNGPALLDTVIDYLTSPSIVERTEDRKKLFRTASGADEKSSDPRKTALGRKNSHSVTNCEMTRNASAHKQPINERIMTAALCDQAVSGNASKKTEKLEDFVPIVTYEVNEDSRACSSAKSRSNYAHCEVNVIVHKNSTSSLSTCSSVRSVDQRGHASLQTYGTLQHQVSSLDHNSIKQGESNSTGEKNSIFKQSTIQGCANKARTVNRKETVELQVPTVAGGTSQGQERNESRSDGTNLGGSLAAMFDF</sequence>
<reference evidence="9" key="1">
    <citation type="journal article" date="2023" name="G3 (Bethesda)">
        <title>Whole genome assembly and annotation of the endangered Caribbean coral Acropora cervicornis.</title>
        <authorList>
            <person name="Selwyn J.D."/>
            <person name="Vollmer S.V."/>
        </authorList>
    </citation>
    <scope>NUCLEOTIDE SEQUENCE</scope>
    <source>
        <strain evidence="9">K2</strain>
    </source>
</reference>
<proteinExistence type="inferred from homology"/>
<comment type="caution">
    <text evidence="9">The sequence shown here is derived from an EMBL/GenBank/DDBJ whole genome shotgun (WGS) entry which is preliminary data.</text>
</comment>
<evidence type="ECO:0000256" key="2">
    <source>
        <dbReference type="ARBA" id="ARBA00006510"/>
    </source>
</evidence>
<evidence type="ECO:0000256" key="5">
    <source>
        <dbReference type="ARBA" id="ARBA00023136"/>
    </source>
</evidence>
<feature type="compositionally biased region" description="Basic and acidic residues" evidence="6">
    <location>
        <begin position="724"/>
        <end position="733"/>
    </location>
</feature>
<reference evidence="9" key="2">
    <citation type="journal article" date="2023" name="Science">
        <title>Genomic signatures of disease resistance in endangered staghorn corals.</title>
        <authorList>
            <person name="Vollmer S.V."/>
            <person name="Selwyn J.D."/>
            <person name="Despard B.A."/>
            <person name="Roesel C.L."/>
        </authorList>
    </citation>
    <scope>NUCLEOTIDE SEQUENCE</scope>
    <source>
        <strain evidence="9">K2</strain>
    </source>
</reference>
<keyword evidence="5 7" id="KW-0472">Membrane</keyword>
<feature type="compositionally biased region" description="Basic and acidic residues" evidence="6">
    <location>
        <begin position="50"/>
        <end position="60"/>
    </location>
</feature>
<dbReference type="PANTHER" id="PTHR23302:SF40">
    <property type="entry name" value="TRANSMEMBRANE CHANNEL-LIKE PROTEIN"/>
    <property type="match status" value="1"/>
</dbReference>
<comment type="similarity">
    <text evidence="2">Belongs to the TMC family.</text>
</comment>
<accession>A0AAD9QTR1</accession>
<feature type="region of interest" description="Disordered" evidence="6">
    <location>
        <begin position="718"/>
        <end position="758"/>
    </location>
</feature>
<keyword evidence="3 7" id="KW-0812">Transmembrane</keyword>
<feature type="compositionally biased region" description="Polar residues" evidence="6">
    <location>
        <begin position="742"/>
        <end position="755"/>
    </location>
</feature>
<dbReference type="EMBL" id="JARQWQ010000015">
    <property type="protein sequence ID" value="KAK2567249.1"/>
    <property type="molecule type" value="Genomic_DNA"/>
</dbReference>
<feature type="transmembrane region" description="Helical" evidence="7">
    <location>
        <begin position="540"/>
        <end position="561"/>
    </location>
</feature>
<evidence type="ECO:0000256" key="1">
    <source>
        <dbReference type="ARBA" id="ARBA00004141"/>
    </source>
</evidence>
<dbReference type="InterPro" id="IPR012496">
    <property type="entry name" value="TMC_dom"/>
</dbReference>
<feature type="transmembrane region" description="Helical" evidence="7">
    <location>
        <begin position="595"/>
        <end position="620"/>
    </location>
</feature>
<protein>
    <submittedName>
        <fullName evidence="9">Transmembrane channel-like protein 3</fullName>
    </submittedName>
</protein>
<evidence type="ECO:0000256" key="6">
    <source>
        <dbReference type="SAM" id="MobiDB-lite"/>
    </source>
</evidence>
<evidence type="ECO:0000256" key="7">
    <source>
        <dbReference type="SAM" id="Phobius"/>
    </source>
</evidence>
<organism evidence="9 10">
    <name type="scientific">Acropora cervicornis</name>
    <name type="common">Staghorn coral</name>
    <dbReference type="NCBI Taxonomy" id="6130"/>
    <lineage>
        <taxon>Eukaryota</taxon>
        <taxon>Metazoa</taxon>
        <taxon>Cnidaria</taxon>
        <taxon>Anthozoa</taxon>
        <taxon>Hexacorallia</taxon>
        <taxon>Scleractinia</taxon>
        <taxon>Astrocoeniina</taxon>
        <taxon>Acroporidae</taxon>
        <taxon>Acropora</taxon>
    </lineage>
</organism>
<dbReference type="GO" id="GO:0008381">
    <property type="term" value="F:mechanosensitive monoatomic ion channel activity"/>
    <property type="evidence" value="ECO:0007669"/>
    <property type="project" value="TreeGrafter"/>
</dbReference>
<dbReference type="GO" id="GO:0005886">
    <property type="term" value="C:plasma membrane"/>
    <property type="evidence" value="ECO:0007669"/>
    <property type="project" value="InterPro"/>
</dbReference>
<evidence type="ECO:0000259" key="8">
    <source>
        <dbReference type="Pfam" id="PF07810"/>
    </source>
</evidence>
<evidence type="ECO:0000256" key="3">
    <source>
        <dbReference type="ARBA" id="ARBA00022692"/>
    </source>
</evidence>
<dbReference type="Pfam" id="PF07810">
    <property type="entry name" value="TMC"/>
    <property type="match status" value="1"/>
</dbReference>
<feature type="region of interest" description="Disordered" evidence="6">
    <location>
        <begin position="902"/>
        <end position="929"/>
    </location>
</feature>